<dbReference type="EMBL" id="CP101637">
    <property type="protein sequence ID" value="WMT80016.1"/>
    <property type="molecule type" value="Genomic_DNA"/>
</dbReference>
<evidence type="ECO:0000256" key="8">
    <source>
        <dbReference type="ARBA" id="ARBA00023136"/>
    </source>
</evidence>
<dbReference type="SMART" id="SM00382">
    <property type="entry name" value="AAA"/>
    <property type="match status" value="1"/>
</dbReference>
<gene>
    <name evidence="10" type="primary">artM</name>
    <name evidence="10" type="ORF">TEMA_02900</name>
</gene>
<evidence type="ECO:0000256" key="7">
    <source>
        <dbReference type="ARBA" id="ARBA00022970"/>
    </source>
</evidence>
<evidence type="ECO:0000259" key="9">
    <source>
        <dbReference type="PROSITE" id="PS50893"/>
    </source>
</evidence>
<dbReference type="InterPro" id="IPR050086">
    <property type="entry name" value="MetN_ABC_transporter-like"/>
</dbReference>
<dbReference type="PROSITE" id="PS50893">
    <property type="entry name" value="ABC_TRANSPORTER_2"/>
    <property type="match status" value="1"/>
</dbReference>
<dbReference type="InterPro" id="IPR017871">
    <property type="entry name" value="ABC_transporter-like_CS"/>
</dbReference>
<dbReference type="SUPFAM" id="SSF52540">
    <property type="entry name" value="P-loop containing nucleoside triphosphate hydrolases"/>
    <property type="match status" value="1"/>
</dbReference>
<comment type="subcellular location">
    <subcellularLocation>
        <location evidence="1">Cell membrane</location>
        <topology evidence="1">Peripheral membrane protein</topology>
    </subcellularLocation>
</comment>
<organism evidence="10 11">
    <name type="scientific">Terrisporobacter mayombei</name>
    <dbReference type="NCBI Taxonomy" id="1541"/>
    <lineage>
        <taxon>Bacteria</taxon>
        <taxon>Bacillati</taxon>
        <taxon>Bacillota</taxon>
        <taxon>Clostridia</taxon>
        <taxon>Peptostreptococcales</taxon>
        <taxon>Peptostreptococcaceae</taxon>
        <taxon>Terrisporobacter</taxon>
    </lineage>
</organism>
<dbReference type="PANTHER" id="PTHR43166">
    <property type="entry name" value="AMINO ACID IMPORT ATP-BINDING PROTEIN"/>
    <property type="match status" value="1"/>
</dbReference>
<dbReference type="Gene3D" id="3.40.50.300">
    <property type="entry name" value="P-loop containing nucleotide triphosphate hydrolases"/>
    <property type="match status" value="1"/>
</dbReference>
<keyword evidence="8" id="KW-0472">Membrane</keyword>
<feature type="domain" description="ABC transporter" evidence="9">
    <location>
        <begin position="5"/>
        <end position="235"/>
    </location>
</feature>
<dbReference type="InterPro" id="IPR003439">
    <property type="entry name" value="ABC_transporter-like_ATP-bd"/>
</dbReference>
<keyword evidence="3" id="KW-0813">Transport</keyword>
<dbReference type="PANTHER" id="PTHR43166:SF9">
    <property type="entry name" value="GLUTAMATE_ASPARTATE IMPORT ATP-BINDING PROTEIN GLTL"/>
    <property type="match status" value="1"/>
</dbReference>
<evidence type="ECO:0000256" key="3">
    <source>
        <dbReference type="ARBA" id="ARBA00022448"/>
    </source>
</evidence>
<dbReference type="PIRSF" id="PIRSF039085">
    <property type="entry name" value="ABC_ATPase_HisP"/>
    <property type="match status" value="1"/>
</dbReference>
<dbReference type="InterPro" id="IPR003593">
    <property type="entry name" value="AAA+_ATPase"/>
</dbReference>
<reference evidence="10 11" key="1">
    <citation type="submission" date="2022-07" db="EMBL/GenBank/DDBJ databases">
        <title>Genome sequence of Terrisporobacter mayombei DSM6539.</title>
        <authorList>
            <person name="Boeer T."/>
            <person name="Bengelsdorf F.R."/>
            <person name="Daniel R."/>
            <person name="Poehlein A."/>
        </authorList>
    </citation>
    <scope>NUCLEOTIDE SEQUENCE [LARGE SCALE GENOMIC DNA]</scope>
    <source>
        <strain evidence="10 11">DSM 6539</strain>
    </source>
</reference>
<keyword evidence="6 10" id="KW-0067">ATP-binding</keyword>
<evidence type="ECO:0000313" key="11">
    <source>
        <dbReference type="Proteomes" id="UP001235030"/>
    </source>
</evidence>
<dbReference type="GO" id="GO:0005524">
    <property type="term" value="F:ATP binding"/>
    <property type="evidence" value="ECO:0007669"/>
    <property type="project" value="UniProtKB-KW"/>
</dbReference>
<evidence type="ECO:0000256" key="6">
    <source>
        <dbReference type="ARBA" id="ARBA00022840"/>
    </source>
</evidence>
<sequence>MESIIKLENVHKSYDKLDVIKGISLDIKKGEIISLVGASGSGKSTLVRCINGIEKIQGGNIYVNNEKVNSHSSVAGKVGMVFQNFNLFPHYTVINNIVNPLDNVRGIKKDKAKKIAKSLLEKVKLGDKANYYPNELSGGQKQRVAIARALSMEPDIILFDEPTSSLDPQLSFEVFKTIKQLVEEGYTMVIVTHEIKMALDISTRVIFLDKGKIYFDGKPDEFYTHESERLKDFLENIII</sequence>
<proteinExistence type="inferred from homology"/>
<protein>
    <submittedName>
        <fullName evidence="10">Arginine transport ATP-binding protein ArtM</fullName>
    </submittedName>
</protein>
<keyword evidence="4" id="KW-1003">Cell membrane</keyword>
<dbReference type="PROSITE" id="PS00211">
    <property type="entry name" value="ABC_TRANSPORTER_1"/>
    <property type="match status" value="1"/>
</dbReference>
<dbReference type="Proteomes" id="UP001235030">
    <property type="component" value="Chromosome"/>
</dbReference>
<comment type="similarity">
    <text evidence="2">Belongs to the ABC transporter superfamily.</text>
</comment>
<dbReference type="RefSeq" id="WP_265589437.1">
    <property type="nucleotide sequence ID" value="NZ_JAHZMP010000002.1"/>
</dbReference>
<evidence type="ECO:0000256" key="5">
    <source>
        <dbReference type="ARBA" id="ARBA00022741"/>
    </source>
</evidence>
<keyword evidence="7" id="KW-0029">Amino-acid transport</keyword>
<evidence type="ECO:0000313" key="10">
    <source>
        <dbReference type="EMBL" id="WMT80016.1"/>
    </source>
</evidence>
<evidence type="ECO:0000256" key="2">
    <source>
        <dbReference type="ARBA" id="ARBA00005417"/>
    </source>
</evidence>
<evidence type="ECO:0000256" key="4">
    <source>
        <dbReference type="ARBA" id="ARBA00022475"/>
    </source>
</evidence>
<keyword evidence="11" id="KW-1185">Reference proteome</keyword>
<dbReference type="InterPro" id="IPR027417">
    <property type="entry name" value="P-loop_NTPase"/>
</dbReference>
<name>A0ABY9PWF9_9FIRM</name>
<dbReference type="InterPro" id="IPR030679">
    <property type="entry name" value="ABC_ATPase_HisP-typ"/>
</dbReference>
<evidence type="ECO:0000256" key="1">
    <source>
        <dbReference type="ARBA" id="ARBA00004202"/>
    </source>
</evidence>
<keyword evidence="5" id="KW-0547">Nucleotide-binding</keyword>
<accession>A0ABY9PWF9</accession>
<dbReference type="Pfam" id="PF00005">
    <property type="entry name" value="ABC_tran"/>
    <property type="match status" value="1"/>
</dbReference>